<sequence length="269" mass="29699">MDGGVTQKVGLGITAEVLVAQLCPTLCNPMDYSPPGSSVHRILQARILEWVAMPSSKGIFLTQGFNLGLLHCRQTLSSGPARKLLLQLKRAQKFCNHQTTHLIDKNTERGLRRKEAARSVGLAFHQQSLPSPPLSASSSPSFFCWGEEGSGKQNFSPSASLLLRFSFHQALVWRAAGRGQPPQGLFQSETDVAGNRGSCPFSGITAWAKSRRVESFVSGLPLTQHTWGHQGVRFGDRRLYISRLQSKEKTWIKKMESRLRSLSGCRKPS</sequence>
<gene>
    <name evidence="1" type="ORF">MRATA1EN22A_LOCUS2197</name>
</gene>
<organism evidence="1 2">
    <name type="scientific">Rangifer tarandus platyrhynchus</name>
    <name type="common">Svalbard reindeer</name>
    <dbReference type="NCBI Taxonomy" id="3082113"/>
    <lineage>
        <taxon>Eukaryota</taxon>
        <taxon>Metazoa</taxon>
        <taxon>Chordata</taxon>
        <taxon>Craniata</taxon>
        <taxon>Vertebrata</taxon>
        <taxon>Euteleostomi</taxon>
        <taxon>Mammalia</taxon>
        <taxon>Eutheria</taxon>
        <taxon>Laurasiatheria</taxon>
        <taxon>Artiodactyla</taxon>
        <taxon>Ruminantia</taxon>
        <taxon>Pecora</taxon>
        <taxon>Cervidae</taxon>
        <taxon>Odocoileinae</taxon>
        <taxon>Rangifer</taxon>
    </lineage>
</organism>
<dbReference type="Proteomes" id="UP001162501">
    <property type="component" value="Chromosome 10"/>
</dbReference>
<reference evidence="1" key="2">
    <citation type="submission" date="2025-03" db="EMBL/GenBank/DDBJ databases">
        <authorList>
            <consortium name="ELIXIR-Norway"/>
            <consortium name="Elixir Norway"/>
        </authorList>
    </citation>
    <scope>NUCLEOTIDE SEQUENCE</scope>
</reference>
<dbReference type="EMBL" id="OX596094">
    <property type="protein sequence ID" value="CAM9415088.1"/>
    <property type="molecule type" value="Genomic_DNA"/>
</dbReference>
<reference evidence="1" key="1">
    <citation type="submission" date="2023-05" db="EMBL/GenBank/DDBJ databases">
        <authorList>
            <consortium name="ELIXIR-Norway"/>
        </authorList>
    </citation>
    <scope>NUCLEOTIDE SEQUENCE</scope>
</reference>
<proteinExistence type="predicted"/>
<name>A0AC59Y636_RANTA</name>
<evidence type="ECO:0000313" key="1">
    <source>
        <dbReference type="EMBL" id="CAM9415088.1"/>
    </source>
</evidence>
<evidence type="ECO:0000313" key="2">
    <source>
        <dbReference type="Proteomes" id="UP001162501"/>
    </source>
</evidence>
<protein>
    <submittedName>
        <fullName evidence="1">Uncharacterized protein</fullName>
    </submittedName>
</protein>
<accession>A0AC59Y636</accession>